<dbReference type="SUPFAM" id="SSF46785">
    <property type="entry name" value="Winged helix' DNA-binding domain"/>
    <property type="match status" value="1"/>
</dbReference>
<sequence>MKKQLKNMHIASLELFLIAAENENFSVTAEYLNITPAAVSRSIRRLEDKIGFDLFSRTTRQVKLTREGRIYYKKCSEILDMLNNAEHFIKTEKNTIGGKLKISVPETFFNYKISPFLANFSEEYPYLKLDFYITNRNIDFVAEEYDLSVRLIRENTKLEAFLIKKNLFNATTGLYASPNYLAKNGMITCPSELKYHKCINFSLSQNNKRFQWVSLNKDTIKDTINNSQIQIFDSIQSTKFLALNDGGIVQLFNFSVQEELQQNELIEILPDYKQENNWKFCFLYPSAYKKSIKLKVFIDYFAKKLT</sequence>
<dbReference type="SUPFAM" id="SSF53850">
    <property type="entry name" value="Periplasmic binding protein-like II"/>
    <property type="match status" value="1"/>
</dbReference>
<dbReference type="PRINTS" id="PR00039">
    <property type="entry name" value="HTHLYSR"/>
</dbReference>
<dbReference type="Pfam" id="PF03466">
    <property type="entry name" value="LysR_substrate"/>
    <property type="match status" value="1"/>
</dbReference>
<keyword evidence="3" id="KW-0238">DNA-binding</keyword>
<evidence type="ECO:0000313" key="6">
    <source>
        <dbReference type="EMBL" id="MBC9131104.1"/>
    </source>
</evidence>
<comment type="caution">
    <text evidence="6">The sequence shown here is derived from an EMBL/GenBank/DDBJ whole genome shotgun (WGS) entry which is preliminary data.</text>
</comment>
<dbReference type="PANTHER" id="PTHR30537:SF5">
    <property type="entry name" value="HTH-TYPE TRANSCRIPTIONAL ACTIVATOR TTDR-RELATED"/>
    <property type="match status" value="1"/>
</dbReference>
<protein>
    <submittedName>
        <fullName evidence="6">LysR family transcriptional regulator</fullName>
    </submittedName>
</protein>
<dbReference type="RefSeq" id="WP_187755548.1">
    <property type="nucleotide sequence ID" value="NZ_JABURY010000016.1"/>
</dbReference>
<evidence type="ECO:0000256" key="1">
    <source>
        <dbReference type="ARBA" id="ARBA00009437"/>
    </source>
</evidence>
<dbReference type="InterPro" id="IPR058163">
    <property type="entry name" value="LysR-type_TF_proteobact-type"/>
</dbReference>
<dbReference type="InterPro" id="IPR005119">
    <property type="entry name" value="LysR_subst-bd"/>
</dbReference>
<reference evidence="6 7" key="1">
    <citation type="submission" date="2020-06" db="EMBL/GenBank/DDBJ databases">
        <title>Frischella cerana isolated from Apis cerana gut homogenate.</title>
        <authorList>
            <person name="Wolter L.A."/>
            <person name="Suenami S."/>
            <person name="Miyazaki R."/>
        </authorList>
    </citation>
    <scope>NUCLEOTIDE SEQUENCE [LARGE SCALE GENOMIC DNA]</scope>
    <source>
        <strain evidence="6 7">Ac13</strain>
    </source>
</reference>
<evidence type="ECO:0000313" key="7">
    <source>
        <dbReference type="Proteomes" id="UP000651208"/>
    </source>
</evidence>
<organism evidence="6 7">
    <name type="scientific">Frischella japonica</name>
    <dbReference type="NCBI Taxonomy" id="2741544"/>
    <lineage>
        <taxon>Bacteria</taxon>
        <taxon>Pseudomonadati</taxon>
        <taxon>Pseudomonadota</taxon>
        <taxon>Gammaproteobacteria</taxon>
        <taxon>Orbales</taxon>
        <taxon>Orbaceae</taxon>
        <taxon>Frischella</taxon>
    </lineage>
</organism>
<dbReference type="Gene3D" id="3.40.190.290">
    <property type="match status" value="1"/>
</dbReference>
<dbReference type="PROSITE" id="PS50931">
    <property type="entry name" value="HTH_LYSR"/>
    <property type="match status" value="1"/>
</dbReference>
<dbReference type="PANTHER" id="PTHR30537">
    <property type="entry name" value="HTH-TYPE TRANSCRIPTIONAL REGULATOR"/>
    <property type="match status" value="1"/>
</dbReference>
<name>A0ABR7QY13_9GAMM</name>
<dbReference type="Proteomes" id="UP000651208">
    <property type="component" value="Unassembled WGS sequence"/>
</dbReference>
<dbReference type="InterPro" id="IPR000847">
    <property type="entry name" value="LysR_HTH_N"/>
</dbReference>
<evidence type="ECO:0000256" key="4">
    <source>
        <dbReference type="ARBA" id="ARBA00023163"/>
    </source>
</evidence>
<dbReference type="InterPro" id="IPR036390">
    <property type="entry name" value="WH_DNA-bd_sf"/>
</dbReference>
<evidence type="ECO:0000256" key="2">
    <source>
        <dbReference type="ARBA" id="ARBA00023015"/>
    </source>
</evidence>
<evidence type="ECO:0000256" key="3">
    <source>
        <dbReference type="ARBA" id="ARBA00023125"/>
    </source>
</evidence>
<dbReference type="Gene3D" id="1.10.10.10">
    <property type="entry name" value="Winged helix-like DNA-binding domain superfamily/Winged helix DNA-binding domain"/>
    <property type="match status" value="1"/>
</dbReference>
<dbReference type="CDD" id="cd08422">
    <property type="entry name" value="PBP2_CrgA_like"/>
    <property type="match status" value="1"/>
</dbReference>
<proteinExistence type="inferred from homology"/>
<dbReference type="Pfam" id="PF00126">
    <property type="entry name" value="HTH_1"/>
    <property type="match status" value="1"/>
</dbReference>
<keyword evidence="7" id="KW-1185">Reference proteome</keyword>
<keyword evidence="4" id="KW-0804">Transcription</keyword>
<keyword evidence="2" id="KW-0805">Transcription regulation</keyword>
<dbReference type="InterPro" id="IPR036388">
    <property type="entry name" value="WH-like_DNA-bd_sf"/>
</dbReference>
<dbReference type="EMBL" id="JABURY010000016">
    <property type="protein sequence ID" value="MBC9131104.1"/>
    <property type="molecule type" value="Genomic_DNA"/>
</dbReference>
<accession>A0ABR7QY13</accession>
<evidence type="ECO:0000259" key="5">
    <source>
        <dbReference type="PROSITE" id="PS50931"/>
    </source>
</evidence>
<comment type="similarity">
    <text evidence="1">Belongs to the LysR transcriptional regulatory family.</text>
</comment>
<gene>
    <name evidence="6" type="ORF">FcAc13_07255</name>
</gene>
<feature type="domain" description="HTH lysR-type" evidence="5">
    <location>
        <begin position="8"/>
        <end position="65"/>
    </location>
</feature>